<dbReference type="InterPro" id="IPR006656">
    <property type="entry name" value="Mopterin_OxRdtase"/>
</dbReference>
<dbReference type="PANTHER" id="PTHR43105">
    <property type="entry name" value="RESPIRATORY NITRATE REDUCTASE"/>
    <property type="match status" value="1"/>
</dbReference>
<dbReference type="CDD" id="cd02773">
    <property type="entry name" value="MopB_Res-Cmplx1_Nad11"/>
    <property type="match status" value="1"/>
</dbReference>
<dbReference type="Proteomes" id="UP000019149">
    <property type="component" value="Unassembled WGS sequence"/>
</dbReference>
<dbReference type="STRING" id="6210.W6U7X0"/>
<protein>
    <recommendedName>
        <fullName evidence="3">NADH-ubiquinone oxidoreductase 75 kDa subunit, mitochondrial</fullName>
    </recommendedName>
</protein>
<dbReference type="InterPro" id="IPR006963">
    <property type="entry name" value="Mopterin_OxRdtase_4Fe-4S_dom"/>
</dbReference>
<dbReference type="Pfam" id="PF00384">
    <property type="entry name" value="Molybdopterin"/>
    <property type="match status" value="1"/>
</dbReference>
<dbReference type="SMART" id="SM00929">
    <property type="entry name" value="NADH-G_4Fe-4S_3"/>
    <property type="match status" value="1"/>
</dbReference>
<feature type="domain" description="2Fe-2S ferredoxin-type" evidence="12">
    <location>
        <begin position="53"/>
        <end position="131"/>
    </location>
</feature>
<dbReference type="InterPro" id="IPR036010">
    <property type="entry name" value="2Fe-2S_ferredoxin-like_sf"/>
</dbReference>
<dbReference type="Pfam" id="PF22117">
    <property type="entry name" value="Fer4_Nqo3"/>
    <property type="match status" value="1"/>
</dbReference>
<dbReference type="PROSITE" id="PS00642">
    <property type="entry name" value="COMPLEX1_75K_2"/>
    <property type="match status" value="1"/>
</dbReference>
<dbReference type="PANTHER" id="PTHR43105:SF13">
    <property type="entry name" value="NADH-UBIQUINONE OXIDOREDUCTASE 75 KDA SUBUNIT, MITOCHONDRIAL"/>
    <property type="match status" value="1"/>
</dbReference>
<dbReference type="SUPFAM" id="SSF54862">
    <property type="entry name" value="4Fe-4S ferredoxins"/>
    <property type="match status" value="1"/>
</dbReference>
<dbReference type="Pfam" id="PF09326">
    <property type="entry name" value="NADH_dhqG_C"/>
    <property type="match status" value="1"/>
</dbReference>
<keyword evidence="16" id="KW-1185">Reference proteome</keyword>
<dbReference type="OMA" id="MSEARWE"/>
<dbReference type="GO" id="GO:0051539">
    <property type="term" value="F:4 iron, 4 sulfur cluster binding"/>
    <property type="evidence" value="ECO:0007669"/>
    <property type="project" value="UniProtKB-KW"/>
</dbReference>
<dbReference type="GO" id="GO:0046872">
    <property type="term" value="F:metal ion binding"/>
    <property type="evidence" value="ECO:0007669"/>
    <property type="project" value="UniProtKB-KW"/>
</dbReference>
<evidence type="ECO:0000259" key="14">
    <source>
        <dbReference type="PROSITE" id="PS51839"/>
    </source>
</evidence>
<dbReference type="PROSITE" id="PS00641">
    <property type="entry name" value="COMPLEX1_75K_1"/>
    <property type="match status" value="1"/>
</dbReference>
<evidence type="ECO:0000256" key="6">
    <source>
        <dbReference type="ARBA" id="ARBA00022967"/>
    </source>
</evidence>
<dbReference type="GO" id="GO:0042773">
    <property type="term" value="P:ATP synthesis coupled electron transport"/>
    <property type="evidence" value="ECO:0007669"/>
    <property type="project" value="InterPro"/>
</dbReference>
<dbReference type="PROSITE" id="PS51669">
    <property type="entry name" value="4FE4S_MOW_BIS_MGD"/>
    <property type="match status" value="1"/>
</dbReference>
<comment type="caution">
    <text evidence="15">The sequence shown here is derived from an EMBL/GenBank/DDBJ whole genome shotgun (WGS) entry which is preliminary data.</text>
</comment>
<evidence type="ECO:0000256" key="9">
    <source>
        <dbReference type="ARBA" id="ARBA00023027"/>
    </source>
</evidence>
<dbReference type="Pfam" id="PF22151">
    <property type="entry name" value="Fer4_NDSU1"/>
    <property type="match status" value="1"/>
</dbReference>
<dbReference type="NCBIfam" id="TIGR01973">
    <property type="entry name" value="NuoG"/>
    <property type="match status" value="1"/>
</dbReference>
<dbReference type="SUPFAM" id="SSF54292">
    <property type="entry name" value="2Fe-2S ferredoxin-like"/>
    <property type="match status" value="1"/>
</dbReference>
<comment type="cofactor">
    <cofactor evidence="10">
        <name>[2Fe-2S] cluster</name>
        <dbReference type="ChEBI" id="CHEBI:190135"/>
    </cofactor>
</comment>
<dbReference type="InterPro" id="IPR019574">
    <property type="entry name" value="NADH_UbQ_OxRdtase_Gsu_4Fe4S-bd"/>
</dbReference>
<dbReference type="InterPro" id="IPR015405">
    <property type="entry name" value="NDUFS1-like_C"/>
</dbReference>
<dbReference type="InterPro" id="IPR054351">
    <property type="entry name" value="NADH_UbQ_OxRdtase_ferredoxin"/>
</dbReference>
<dbReference type="Pfam" id="PF10588">
    <property type="entry name" value="NADH-G_4Fe-4S_3"/>
    <property type="match status" value="1"/>
</dbReference>
<dbReference type="PROSITE" id="PS51839">
    <property type="entry name" value="4FE4S_HC3"/>
    <property type="match status" value="1"/>
</dbReference>
<dbReference type="InterPro" id="IPR001041">
    <property type="entry name" value="2Fe-2S_ferredoxin-type"/>
</dbReference>
<evidence type="ECO:0000256" key="3">
    <source>
        <dbReference type="ARBA" id="ARBA00013888"/>
    </source>
</evidence>
<evidence type="ECO:0000313" key="16">
    <source>
        <dbReference type="Proteomes" id="UP000019149"/>
    </source>
</evidence>
<keyword evidence="9" id="KW-0520">NAD</keyword>
<dbReference type="Pfam" id="PF11894">
    <property type="entry name" value="Nup192"/>
    <property type="match status" value="1"/>
</dbReference>
<organism evidence="15 16">
    <name type="scientific">Echinococcus granulosus</name>
    <name type="common">Hydatid tapeworm</name>
    <dbReference type="NCBI Taxonomy" id="6210"/>
    <lineage>
        <taxon>Eukaryota</taxon>
        <taxon>Metazoa</taxon>
        <taxon>Spiralia</taxon>
        <taxon>Lophotrochozoa</taxon>
        <taxon>Platyhelminthes</taxon>
        <taxon>Cestoda</taxon>
        <taxon>Eucestoda</taxon>
        <taxon>Cyclophyllidea</taxon>
        <taxon>Taeniidae</taxon>
        <taxon>Echinococcus</taxon>
        <taxon>Echinococcus granulosus group</taxon>
    </lineage>
</organism>
<dbReference type="InterPro" id="IPR050123">
    <property type="entry name" value="Prok_molybdopt-oxidoreductase"/>
</dbReference>
<evidence type="ECO:0000256" key="8">
    <source>
        <dbReference type="ARBA" id="ARBA00023014"/>
    </source>
</evidence>
<dbReference type="GO" id="GO:0016651">
    <property type="term" value="F:oxidoreductase activity, acting on NAD(P)H"/>
    <property type="evidence" value="ECO:0007669"/>
    <property type="project" value="InterPro"/>
</dbReference>
<evidence type="ECO:0000259" key="12">
    <source>
        <dbReference type="PROSITE" id="PS51085"/>
    </source>
</evidence>
<dbReference type="KEGG" id="egl:EGR_07880"/>
<evidence type="ECO:0000256" key="7">
    <source>
        <dbReference type="ARBA" id="ARBA00023004"/>
    </source>
</evidence>
<dbReference type="GO" id="GO:0008137">
    <property type="term" value="F:NADH dehydrogenase (ubiquinone) activity"/>
    <property type="evidence" value="ECO:0007669"/>
    <property type="project" value="InterPro"/>
</dbReference>
<dbReference type="OrthoDB" id="2019644at2759"/>
<dbReference type="CDD" id="cd00207">
    <property type="entry name" value="fer2"/>
    <property type="match status" value="1"/>
</dbReference>
<dbReference type="SUPFAM" id="SSF53706">
    <property type="entry name" value="Formate dehydrogenase/DMSO reductase, domains 1-3"/>
    <property type="match status" value="1"/>
</dbReference>
<dbReference type="EMBL" id="APAU02000089">
    <property type="protein sequence ID" value="EUB57270.1"/>
    <property type="molecule type" value="Genomic_DNA"/>
</dbReference>
<proteinExistence type="inferred from homology"/>
<name>W6U7X0_ECHGR</name>
<feature type="domain" description="4Fe-4S Mo/W bis-MGD-type" evidence="13">
    <location>
        <begin position="272"/>
        <end position="328"/>
    </location>
</feature>
<evidence type="ECO:0000259" key="13">
    <source>
        <dbReference type="PROSITE" id="PS51669"/>
    </source>
</evidence>
<evidence type="ECO:0000256" key="10">
    <source>
        <dbReference type="ARBA" id="ARBA00034078"/>
    </source>
</evidence>
<keyword evidence="4" id="KW-0004">4Fe-4S</keyword>
<keyword evidence="8" id="KW-0411">Iron-sulfur</keyword>
<dbReference type="InterPro" id="IPR010228">
    <property type="entry name" value="NADH_UbQ_OxRdtase_Gsu"/>
</dbReference>
<evidence type="ECO:0000256" key="5">
    <source>
        <dbReference type="ARBA" id="ARBA00022723"/>
    </source>
</evidence>
<dbReference type="GO" id="GO:0005643">
    <property type="term" value="C:nuclear pore"/>
    <property type="evidence" value="ECO:0007669"/>
    <property type="project" value="InterPro"/>
</dbReference>
<sequence>MLCVSVCRAAPFNKLAKINWKSIHLVQGLRSAAPATASAAAKSNTPPLKLDDNRIEVFVDGKSVLCEPGMTVLQACSLVGVEIPRFCYHERLSIAGSCRMCLVEVENSVKPVASCAMPVWKGMRIKTDSEMTRKAREGVMEFLLVNHPLDCPICDQGGECDLQDQAMVFGSDRSRFIDNSFSGKRAVEDFNMGPLIKTCMTRCIHCTRCVRFVNEVAGVPDLGTSGRGNSMQISTYVNRMIESELSGNVVDLCPVGALLSKPYSFVARPWETRRIESIDVMDAVGSNIVISMRTNEVLRILPRLNEDVNEEWLADKSRCACDGLKRQRLVVPLMRPKGGEVHQRSSWEGVLIAIGEHFVSLGSVEPAKCPPNQIAVIAGPFTDAETMTAAKDLANAVNSELVLTEENFPPNRIDVRANYLFNSRIVGIDEADLILFIGTNPRFEAPLINARVRKNWLNNELDVALIGEKVDLTYDYEHLGSSTSVIPEIISGKHPFAKRLAAVKNPLVVVGSEALQRADGAALHAAVQQLACHFAPSAEEGARRFNVLQRYASQVAAMDLGYTPGLDALRTAQPKVAILLGADQGQLTRAHLPEECMIIYIGHNGDHGAKMADIVLPGAAYTEKHATYANLEGRAQRTYPAVAPPGEARQDWAILRAISEVAGCPLPYDDLEEVRQRMRQIAPGLLEIDAVQSADPACLKVTAADAKVEYQKESKNLDKKSPLSVSMKELYQYFMTDAISRNSQTMSRCVKSFKTHVPPENANFKEALNMWSAYKTLQNIITNVLFNGRIDQLMEFETSLRRHRTPLLLPMHKPGKSVEDRQSVKKADVEAIAIPGLSQRIILTQDLIEETCCLSDLFDVNEITALELLLTAEGHLSSHSSGLSRAALAITLYFDAYCALAESLNAIIKRRIGRIPMSNPPSRDVENIISSFTEDLWQTGLLENLLTFLSKFNVESELKRLETARVLDSRQHRRDIRRLLTGIRNRLAETVMLWAAQTPLSSSEMAQVLAHLIGSKSSFEVGVDLEDDVSLPLDHGSIHLFMALLFSLEPFGASGVTVEQYADADEQGWHHNYWKDIASLLVSSHRFMSPLDLQHPLFSEAGYVASVTELLTLPGEANQKKTSLVIEGLHGLLQISWAIALHRTAHLRTDLRRRREDGNTLDYGDVVDEDELVTSALRSRALEFLSTGILSELYFSHEYLWVCRVHGLLTELLIQFPQITREMRLWDESMVRRMGVDPGSFAVLLDTIACLYNVPGSSLHARLSLEYWWPAGETHLPSAQVSDTINASFRAGEVENSRQAILFRFVYSSSEFASSPVIFVPYVRMLRSLVGCQTSANLCFNLLKATASSGGRLASLLTWDHFISSLQQYLEHLKRATTITSGVGMGGQPLHLQHPHLYHQSTAASMVAAGDSHFVQQQQEQQLQSALVPLEIQPEEVEALRIVVALITRVCIMDPIARSSFASNTKWRLISTAIGLITCPLPMSMKADLLYLLSSLSHAPAIAAEVWCALMDSRLFSFIEHPSGPLLSSTSPRSIVGLHTEMDKLEARLEEYPITQAFLNILTTLAPSLLNSAVGTSKLTSSAMEPCEALSRLVHFITETIFLKHTMRAYRLVRTFLRRMRSVAILIAGAGHCSDEQLALFDWTTLLGGHVNTAKLNLPRGWPFIDPGYQIVTQLLTNSSLFSLLTGLLEVGLYRLLENSTAFISCAMVRATAAILRLFEHILPQEQMVLNLVRRAVLVMPHLCPETVWGQRSGADVILPTLLSRLLVVTINSRTGRADLLVTIVRYCGLSDDLPDHGTSALNILYGVVRAVQPHESVLAVLTNDKARECLIGLIVDSLKTSCSTLTPSNLATKKLEQELLRALVSCLNTSLCELSDSRGTDETGSESPPVFSDAWLYDDSGTGTIVDEGFDSCGGRGGGVCYPPNPTLRVASVLTAFPTMPCDWDMSEARWEFMAAFPSQKSPSADLMPGAFCQWRQGHGCSIRSTILRLILYALTNHPSPSIAHWLLGFRCKNSRSIALTTFQDAGVGGFPRTCLHALLDLLELAVASLRENLVAELEACPPHVSLLMQQWDAAIGWQILYHLMAATTTTAVPVSRYLRGNHDLIARHLTTGLIGVLLAAPSPLSASTSSEDNAKCVADASVLALQSLVLNQCSWLMKMAAIEAQSSTSQRTYLARLLINLFPTNENAAGGAGDVGGQPVSFTDHFSSILPCSDSTEPQNRVLADLLSRMAPSEAMPSPRWPFERDCAESKLVEDIVIACEEVFSLISTDEQVSLRSGVINTASLVSRLNIFLGVTPVPSGVPQKAAVEESVLEASAPLPAAATTDGTGVCLATDVAEWASRRNAHRLALVAGKQAFLEGWRHLAEIGLRMLHFLARSSPEALGLTTSTTSSSIFSGAGSAVSRYLYASNMTLLHCLLSEIAAPESAPAVLKVLASGSCLSLTAFLQLFASPISAYGSRMLLKMSGTQGILTVTKLLLEAVLTSKPTQQRVRANYYGALCYVLDVCHRFDQQVSVSGVGGVTEVSLALQAINILSGDDGNVVSSSFLTVLFTDISNGHHPIVPISALGLLCLLLKLDRASGQIMETVIRDGCLQFCVDSLDEDLAILQQYLMSRNDNSTNLDKDVNEAKGQSDATAVFYVYQSKMAFLTLTASTQLGARALIQTPLLDSTLCRFEPLSGSCLADALNLSVATFSSGYNAVTETQSDPLSWLGTYEFAQHLLHMLNQQEAGEPVGCIPIGLIDRLVTSQLLSASGSSLGYSLDFGQCLNWVGILAPALALAKSLVFTLGPTHVSAVQKVSKFIYTHSDALLTVGASASAVRLLSALMQECFQEENSASVDKQEQMVQAALQWLQGEESLAHLLSFILRSRIPFSLEEPDDLPRELLRGKTLRHVFAITPDLLRTLKNKDNRVLSDNNSPNNARQIFVRNLVITEQLELLRLLVSICVAAVSTEDEFDGFDSTFTKNLIFSSSLSANDSNSDVSLIAGAPLSRPGLHLLFELVTWSASRLHCLEDLVNPLTRYLPLSILSGTGEGGGGKEEEEGRKSSGLLSLDKVLRCLVKLPINVHSSGGEISTDSLHQVATNVFSIWTPVVGPLLQTSIATGVDAGQRNTYLRRFISLGGGLLQTQLACFIDVLEQSLYLLWRHLACFLASVGKPEMPTELGGDCSTPRRCSRRLVDAEFVEQLQRKLSFDLLDSITQVSKAPYLSSSEQLFLQVMAQRLDRLSQMNRAGATEREG</sequence>
<dbReference type="GO" id="GO:0016020">
    <property type="term" value="C:membrane"/>
    <property type="evidence" value="ECO:0007669"/>
    <property type="project" value="InterPro"/>
</dbReference>
<comment type="similarity">
    <text evidence="2 11">Belongs to the complex I 75 kDa subunit family.</text>
</comment>
<dbReference type="GeneID" id="36343595"/>
<keyword evidence="7" id="KW-0408">Iron</keyword>
<evidence type="ECO:0000313" key="15">
    <source>
        <dbReference type="EMBL" id="EUB57270.1"/>
    </source>
</evidence>
<evidence type="ECO:0000256" key="4">
    <source>
        <dbReference type="ARBA" id="ARBA00022485"/>
    </source>
</evidence>
<dbReference type="Gene3D" id="3.30.70.20">
    <property type="match status" value="1"/>
</dbReference>
<dbReference type="FunFam" id="3.10.20.740:FF:000001">
    <property type="entry name" value="NADH-quinone oxidoreductase subunit G"/>
    <property type="match status" value="1"/>
</dbReference>
<gene>
    <name evidence="15" type="ORF">EGR_07880</name>
</gene>
<accession>W6U7X0</accession>
<keyword evidence="5" id="KW-0479">Metal-binding</keyword>
<dbReference type="FunFam" id="3.30.70.20:FF:000002">
    <property type="entry name" value="NADH-ubiquinone oxidoreductase 75 kDa subunit"/>
    <property type="match status" value="1"/>
</dbReference>
<comment type="cofactor">
    <cofactor evidence="1">
        <name>[4Fe-4S] cluster</name>
        <dbReference type="ChEBI" id="CHEBI:49883"/>
    </cofactor>
</comment>
<dbReference type="Gene3D" id="3.40.50.740">
    <property type="match status" value="1"/>
</dbReference>
<keyword evidence="6" id="KW-1278">Translocase</keyword>
<evidence type="ECO:0000256" key="1">
    <source>
        <dbReference type="ARBA" id="ARBA00001966"/>
    </source>
</evidence>
<reference evidence="15 16" key="1">
    <citation type="journal article" date="2013" name="Nat. Genet.">
        <title>The genome of the hydatid tapeworm Echinococcus granulosus.</title>
        <authorList>
            <person name="Zheng H."/>
            <person name="Zhang W."/>
            <person name="Zhang L."/>
            <person name="Zhang Z."/>
            <person name="Li J."/>
            <person name="Lu G."/>
            <person name="Zhu Y."/>
            <person name="Wang Y."/>
            <person name="Huang Y."/>
            <person name="Liu J."/>
            <person name="Kang H."/>
            <person name="Chen J."/>
            <person name="Wang L."/>
            <person name="Chen A."/>
            <person name="Yu S."/>
            <person name="Gao Z."/>
            <person name="Jin L."/>
            <person name="Gu W."/>
            <person name="Wang Z."/>
            <person name="Zhao L."/>
            <person name="Shi B."/>
            <person name="Wen H."/>
            <person name="Lin R."/>
            <person name="Jones M.K."/>
            <person name="Brejova B."/>
            <person name="Vinar T."/>
            <person name="Zhao G."/>
            <person name="McManus D.P."/>
            <person name="Chen Z."/>
            <person name="Zhou Y."/>
            <person name="Wang S."/>
        </authorList>
    </citation>
    <scope>NUCLEOTIDE SEQUENCE [LARGE SCALE GENOMIC DNA]</scope>
</reference>
<dbReference type="InterPro" id="IPR000283">
    <property type="entry name" value="NADH_UbQ_OxRdtase_75kDa_su_CS"/>
</dbReference>
<dbReference type="CTD" id="36343595"/>
<dbReference type="PROSITE" id="PS51085">
    <property type="entry name" value="2FE2S_FER_2"/>
    <property type="match status" value="1"/>
</dbReference>
<evidence type="ECO:0000256" key="11">
    <source>
        <dbReference type="RuleBase" id="RU004523"/>
    </source>
</evidence>
<evidence type="ECO:0000256" key="2">
    <source>
        <dbReference type="ARBA" id="ARBA00005404"/>
    </source>
</evidence>
<dbReference type="Pfam" id="PF13510">
    <property type="entry name" value="Fer2_4"/>
    <property type="match status" value="1"/>
</dbReference>
<feature type="domain" description="4Fe-4S His(Cys)3-ligated-type" evidence="14">
    <location>
        <begin position="131"/>
        <end position="170"/>
    </location>
</feature>
<dbReference type="PROSITE" id="PS00643">
    <property type="entry name" value="COMPLEX1_75K_3"/>
    <property type="match status" value="1"/>
</dbReference>
<dbReference type="Gene3D" id="3.10.20.740">
    <property type="match status" value="1"/>
</dbReference>
<dbReference type="InterPro" id="IPR021827">
    <property type="entry name" value="Nup186/Nup192/Nup205"/>
</dbReference>
<dbReference type="RefSeq" id="XP_024348466.1">
    <property type="nucleotide sequence ID" value="XM_024497129.1"/>
</dbReference>